<dbReference type="SUPFAM" id="SSF52317">
    <property type="entry name" value="Class I glutamine amidotransferase-like"/>
    <property type="match status" value="1"/>
</dbReference>
<feature type="domain" description="CobQ/CobB/MinD/ParA nucleotide binding" evidence="6">
    <location>
        <begin position="366"/>
        <end position="594"/>
    </location>
</feature>
<comment type="pathway">
    <text evidence="1 4">Cofactor biosynthesis; adenosylcobalamin biosynthesis.</text>
</comment>
<protein>
    <recommendedName>
        <fullName evidence="4">Cobyric acid synthase</fullName>
    </recommendedName>
</protein>
<dbReference type="InterPro" id="IPR029062">
    <property type="entry name" value="Class_I_gatase-like"/>
</dbReference>
<feature type="active site" evidence="4">
    <location>
        <position position="816"/>
    </location>
</feature>
<evidence type="ECO:0000313" key="8">
    <source>
        <dbReference type="EMBL" id="RGW97861.1"/>
    </source>
</evidence>
<dbReference type="SUPFAM" id="SSF56801">
    <property type="entry name" value="Acetyl-CoA synthetase-like"/>
    <property type="match status" value="1"/>
</dbReference>
<dbReference type="Gene3D" id="3.40.50.880">
    <property type="match status" value="1"/>
</dbReference>
<evidence type="ECO:0000313" key="9">
    <source>
        <dbReference type="Proteomes" id="UP000284777"/>
    </source>
</evidence>
<organism evidence="8 9">
    <name type="scientific">Bacteroides stercoris</name>
    <dbReference type="NCBI Taxonomy" id="46506"/>
    <lineage>
        <taxon>Bacteria</taxon>
        <taxon>Pseudomonadati</taxon>
        <taxon>Bacteroidota</taxon>
        <taxon>Bacteroidia</taxon>
        <taxon>Bacteroidales</taxon>
        <taxon>Bacteroidaceae</taxon>
        <taxon>Bacteroides</taxon>
    </lineage>
</organism>
<dbReference type="InterPro" id="IPR000873">
    <property type="entry name" value="AMP-dep_synth/lig_dom"/>
</dbReference>
<dbReference type="Pfam" id="PF07685">
    <property type="entry name" value="GATase_3"/>
    <property type="match status" value="1"/>
</dbReference>
<dbReference type="Proteomes" id="UP000284777">
    <property type="component" value="Unassembled WGS sequence"/>
</dbReference>
<evidence type="ECO:0000256" key="2">
    <source>
        <dbReference type="ARBA" id="ARBA00022573"/>
    </source>
</evidence>
<dbReference type="GO" id="GO:0003824">
    <property type="term" value="F:catalytic activity"/>
    <property type="evidence" value="ECO:0007669"/>
    <property type="project" value="InterPro"/>
</dbReference>
<evidence type="ECO:0000256" key="1">
    <source>
        <dbReference type="ARBA" id="ARBA00004953"/>
    </source>
</evidence>
<dbReference type="InterPro" id="IPR002586">
    <property type="entry name" value="CobQ/CobB/MinD/ParA_Nub-bd_dom"/>
</dbReference>
<keyword evidence="3 4" id="KW-0315">Glutamine amidotransferase</keyword>
<dbReference type="GO" id="GO:0009236">
    <property type="term" value="P:cobalamin biosynthetic process"/>
    <property type="evidence" value="ECO:0007669"/>
    <property type="project" value="UniProtKB-UniRule"/>
</dbReference>
<dbReference type="InterPro" id="IPR004459">
    <property type="entry name" value="CobQ_synth"/>
</dbReference>
<sequence length="877" mass="97018">MIFDRQRQRLLLQGKEYTAGDISRLVAEGAENCPPALWDLYLFLEKWFDASPVITVHTSGSTGTPKELVVRKDRMMQSARLTCEFLNLQAGDTALLCMNLRYIGAMMVVVRSLVAGLNLIVRPASGHPLSDIEEPLRFAAMVPLQVYNTLRVPEEKARLEQTDILIIGGGAVDDSLEAEMSALPTAVYSTYGMTETLSHIALRRLNGDTASKHYYPFPSVELSLSAESTLVIKAPLICGEVLQTNDIACLYPDGSFTIAGRKDNVINSGGIKIQAEEMEKRLRPFIPVPFVVTSVPDPRLGQALTLLIAGQVDVRELESKLQTVLDAYHRPRHIFMTESIPQTENGKTDRAGCRILARQMKKLHPLMFAGTGSDVGKSIIAAAFCRIFRQDGYRPAPFKAQNMALNSYATPEGLEIGRAQAVQAEAAGVSCHTDMNPLLLKPQSDRTSQVVLNGKPIGSRGAYDYFRKEGREELRREVCAAYDRLAQKYNPIVLEGAGSISEINLREVDLVNLPMAMYAGADVILVADIDRGGVFASVYGSVMLLTPEERKHVKGILINKFRGDIRLFESGVKMLEELCGIPVVGVVPYYKDIYIEEEDSLALATKSLQAEQGKVNIAVVLLRHLSNFTDFNVLERDPRVHLFYTNNTDELAKADIIILPGSKSTLADLYELRRNGVAQAVIRAHREGTAVLGICGGYQLMGQEVLDPDHVEGEIERLPGLGLLPVSTRMTGEKVTRQVNFQLLESCRTVVPQGNSSPSIFNNQPSVSHFQLKGYEIHMGSTVPVEGVSASPLNRLESGQCDGYIVDRTCMGTYIHGILDNPEFIDFLLEPFAGKLSEAAETFNYRQFKEEQYDKLADHVRQHVNLPLIYKILTDNN</sequence>
<dbReference type="NCBIfam" id="NF001989">
    <property type="entry name" value="PRK00784.1"/>
    <property type="match status" value="1"/>
</dbReference>
<feature type="domain" description="AMP-dependent synthetase/ligase" evidence="5">
    <location>
        <begin position="51"/>
        <end position="226"/>
    </location>
</feature>
<dbReference type="HAMAP" id="MF_00028">
    <property type="entry name" value="CobQ"/>
    <property type="match status" value="1"/>
</dbReference>
<dbReference type="GO" id="GO:0015420">
    <property type="term" value="F:ABC-type vitamin B12 transporter activity"/>
    <property type="evidence" value="ECO:0007669"/>
    <property type="project" value="UniProtKB-UniRule"/>
</dbReference>
<keyword evidence="2 4" id="KW-0169">Cobalamin biosynthesis</keyword>
<dbReference type="Pfam" id="PF00501">
    <property type="entry name" value="AMP-binding"/>
    <property type="match status" value="1"/>
</dbReference>
<comment type="function">
    <text evidence="4">Catalyzes amidations at positions B, D, E, and G on adenosylcobyrinic A,C-diamide. NH(2) groups are provided by glutamine, and one molecule of ATP is hydrogenolyzed for each amidation.</text>
</comment>
<evidence type="ECO:0000259" key="6">
    <source>
        <dbReference type="Pfam" id="PF01656"/>
    </source>
</evidence>
<dbReference type="UniPathway" id="UPA00148"/>
<dbReference type="CDD" id="cd05389">
    <property type="entry name" value="CobQ_N"/>
    <property type="match status" value="1"/>
</dbReference>
<evidence type="ECO:0000259" key="5">
    <source>
        <dbReference type="Pfam" id="PF00501"/>
    </source>
</evidence>
<dbReference type="PANTHER" id="PTHR21343:SF1">
    <property type="entry name" value="COBYRIC ACID SYNTHASE"/>
    <property type="match status" value="1"/>
</dbReference>
<evidence type="ECO:0000256" key="3">
    <source>
        <dbReference type="ARBA" id="ARBA00022962"/>
    </source>
</evidence>
<feature type="active site" description="Nucleophile" evidence="4">
    <location>
        <position position="695"/>
    </location>
</feature>
<dbReference type="InterPro" id="IPR045851">
    <property type="entry name" value="AMP-bd_C_sf"/>
</dbReference>
<name>A0A413E337_BACSE</name>
<evidence type="ECO:0000259" key="7">
    <source>
        <dbReference type="Pfam" id="PF07685"/>
    </source>
</evidence>
<feature type="domain" description="CobB/CobQ-like glutamine amidotransferase" evidence="7">
    <location>
        <begin position="616"/>
        <end position="823"/>
    </location>
</feature>
<comment type="similarity">
    <text evidence="4">Belongs to the CobB/CobQ family. CobQ subfamily.</text>
</comment>
<dbReference type="EMBL" id="QSBD01000008">
    <property type="protein sequence ID" value="RGW97861.1"/>
    <property type="molecule type" value="Genomic_DNA"/>
</dbReference>
<dbReference type="RefSeq" id="WP_117902065.1">
    <property type="nucleotide sequence ID" value="NZ_QSBD01000008.1"/>
</dbReference>
<dbReference type="Pfam" id="PF01656">
    <property type="entry name" value="CbiA"/>
    <property type="match status" value="1"/>
</dbReference>
<dbReference type="SUPFAM" id="SSF52540">
    <property type="entry name" value="P-loop containing nucleoside triphosphate hydrolases"/>
    <property type="match status" value="1"/>
</dbReference>
<accession>A0A413E337</accession>
<reference evidence="8 9" key="1">
    <citation type="submission" date="2018-08" db="EMBL/GenBank/DDBJ databases">
        <title>A genome reference for cultivated species of the human gut microbiota.</title>
        <authorList>
            <person name="Zou Y."/>
            <person name="Xue W."/>
            <person name="Luo G."/>
        </authorList>
    </citation>
    <scope>NUCLEOTIDE SEQUENCE [LARGE SCALE GENOMIC DNA]</scope>
    <source>
        <strain evidence="8 9">AF05-4</strain>
    </source>
</reference>
<dbReference type="InterPro" id="IPR033949">
    <property type="entry name" value="CobQ_GATase1"/>
</dbReference>
<dbReference type="PANTHER" id="PTHR21343">
    <property type="entry name" value="DETHIOBIOTIN SYNTHETASE"/>
    <property type="match status" value="1"/>
</dbReference>
<dbReference type="PROSITE" id="PS51274">
    <property type="entry name" value="GATASE_COBBQ"/>
    <property type="match status" value="1"/>
</dbReference>
<comment type="caution">
    <text evidence="8">The sequence shown here is derived from an EMBL/GenBank/DDBJ whole genome shotgun (WGS) entry which is preliminary data.</text>
</comment>
<proteinExistence type="inferred from homology"/>
<dbReference type="InterPro" id="IPR027417">
    <property type="entry name" value="P-loop_NTPase"/>
</dbReference>
<dbReference type="InterPro" id="IPR042099">
    <property type="entry name" value="ANL_N_sf"/>
</dbReference>
<dbReference type="InterPro" id="IPR047045">
    <property type="entry name" value="CobQ_N"/>
</dbReference>
<dbReference type="Gene3D" id="3.40.50.300">
    <property type="entry name" value="P-loop containing nucleotide triphosphate hydrolases"/>
    <property type="match status" value="1"/>
</dbReference>
<dbReference type="CDD" id="cd01750">
    <property type="entry name" value="GATase1_CobQ"/>
    <property type="match status" value="1"/>
</dbReference>
<evidence type="ECO:0000256" key="4">
    <source>
        <dbReference type="HAMAP-Rule" id="MF_00028"/>
    </source>
</evidence>
<dbReference type="Gene3D" id="3.30.300.30">
    <property type="match status" value="1"/>
</dbReference>
<dbReference type="InterPro" id="IPR011698">
    <property type="entry name" value="GATase_3"/>
</dbReference>
<dbReference type="AlphaFoldDB" id="A0A413E337"/>
<dbReference type="Gene3D" id="3.40.50.12780">
    <property type="entry name" value="N-terminal domain of ligase-like"/>
    <property type="match status" value="1"/>
</dbReference>
<gene>
    <name evidence="4" type="primary">cobQ</name>
    <name evidence="8" type="ORF">DWV41_07505</name>
</gene>
<dbReference type="NCBIfam" id="TIGR00313">
    <property type="entry name" value="cobQ"/>
    <property type="match status" value="1"/>
</dbReference>